<dbReference type="OrthoDB" id="10428095at2759"/>
<accession>A0A0D9NKC4</accession>
<sequence length="391" mass="43955">MLRRKPAFQQLHLRVSNAYPVVLICRHPNEDYFPVPGDATIAGITAWVGVCRKNHIRKLAVIQEVRNAGLLDLKCLSQIAVPNVARVIALYHQKGKFYAAYEYIDLDILEIGPLADKEIANAFLQVSPKQHFTPFGWWVCTEGTQVLRGIQRLLFLSIGFRIDSVRVNSSGDVKIVLDWSYEPMQDQHTRTAGMPYVALFLHKIMEGLGGGHRKWSQSAAAFLGLLKAGHLPAVTTGDGKGKEATTITQERPQDGMVALTLEDVTESLNKLGIYYSYLHSVVEANSPGTVVMVIQNCRMSKKPDRPEISTKLEEQEVAIAASMRSLEVKESEINLRVSTKLQEERELKKRLQFLTGKVADMQQKLDQSCWDATEPERGIRDDEEHLFSLED</sequence>
<name>A0A0D9NKC4_METAN</name>
<evidence type="ECO:0000313" key="2">
    <source>
        <dbReference type="EMBL" id="KJK74198.1"/>
    </source>
</evidence>
<protein>
    <submittedName>
        <fullName evidence="2">Uncharacterized protein</fullName>
    </submittedName>
</protein>
<proteinExistence type="predicted"/>
<keyword evidence="3" id="KW-1185">Reference proteome</keyword>
<evidence type="ECO:0000256" key="1">
    <source>
        <dbReference type="SAM" id="MobiDB-lite"/>
    </source>
</evidence>
<evidence type="ECO:0000313" key="3">
    <source>
        <dbReference type="Proteomes" id="UP000054544"/>
    </source>
</evidence>
<dbReference type="STRING" id="1291518.A0A0D9NKC4"/>
<dbReference type="AlphaFoldDB" id="A0A0D9NKC4"/>
<gene>
    <name evidence="2" type="ORF">H634G_10571</name>
</gene>
<reference evidence="3" key="1">
    <citation type="journal article" date="2014" name="BMC Genomics">
        <title>The genome sequence of the biocontrol fungus Metarhizium anisopliae and comparative genomics of Metarhizium species.</title>
        <authorList>
            <person name="Pattemore J.A."/>
            <person name="Hane J.K."/>
            <person name="Williams A.H."/>
            <person name="Wilson B.A."/>
            <person name="Stodart B.J."/>
            <person name="Ash G.J."/>
        </authorList>
    </citation>
    <scope>NUCLEOTIDE SEQUENCE [LARGE SCALE GENOMIC DNA]</scope>
    <source>
        <strain evidence="3">BRIP 53293</strain>
    </source>
</reference>
<dbReference type="Proteomes" id="UP000054544">
    <property type="component" value="Unassembled WGS sequence"/>
</dbReference>
<organism evidence="2 3">
    <name type="scientific">Metarhizium anisopliae BRIP 53293</name>
    <dbReference type="NCBI Taxonomy" id="1291518"/>
    <lineage>
        <taxon>Eukaryota</taxon>
        <taxon>Fungi</taxon>
        <taxon>Dikarya</taxon>
        <taxon>Ascomycota</taxon>
        <taxon>Pezizomycotina</taxon>
        <taxon>Sordariomycetes</taxon>
        <taxon>Hypocreomycetidae</taxon>
        <taxon>Hypocreales</taxon>
        <taxon>Clavicipitaceae</taxon>
        <taxon>Metarhizium</taxon>
    </lineage>
</organism>
<dbReference type="EMBL" id="KE384762">
    <property type="protein sequence ID" value="KJK74198.1"/>
    <property type="molecule type" value="Genomic_DNA"/>
</dbReference>
<feature type="compositionally biased region" description="Basic and acidic residues" evidence="1">
    <location>
        <begin position="374"/>
        <end position="391"/>
    </location>
</feature>
<feature type="region of interest" description="Disordered" evidence="1">
    <location>
        <begin position="369"/>
        <end position="391"/>
    </location>
</feature>